<sequence length="711" mass="78652">MAMPCGGANSMQRKVKAALSLFLLIVGLWAAGPALATDRGRTPIDGVWTFKRADPPGAGASDYDDADWPRVTLPHSFNGSDGDDGGGYYRGPAWYRTHVTLPAKAPDRRYFLEFDGAALATDLWVNGRKIGRHEGGYARFRFDVTDALQAGPNSVAVRVDNSRLPDIAPLGGDFTVFGGLYRRVWLVSADALHFDMEDDGGPGVYVSTPKATADAASIRARLRLSNDTKADTGVRYRIDLYDAAGQAVAAAEGLGSVASGGTSDATAELALSNPHLWNGIADPYLYKVVATLFDTKGRVRDRVELPLGIRSIEVTADKGLLLNGRSYRLRGVNYFHAQRPGRGTAVTDEEISEDMRIIAEMGATAVRFVHYQHPQRAYDEADRLGLLVWTEIPLNGAIDPGEAFERNVARQMRELIAQNMNHPSVAVWGLGNEVYETSDDVLRVLRTAQATARAADPSRPTTYAHCCQNDDHPKALVADLSAFNRYFGWYPDQKGTLGEWARTFHERFPERAFAVGEYGAGAGIRAQESNPAPPVTTSAWHPEQYQALYHEQNWRGIRDLPYLWGSFVWVAFDLASDGRSEGDRNGINDKGLVTYDRAVRKDAYYWYQANWSDRPMLHLTERRHDYRTQARVTVRVYSNQPAVRLTVNGRALPEMPVVDHVATWTEVQLTPGRNRIAASSGDLRDEAVWTYDPNAPLVRRPAGRAGPRTEQ</sequence>
<dbReference type="Pfam" id="PF00703">
    <property type="entry name" value="Glyco_hydro_2"/>
    <property type="match status" value="1"/>
</dbReference>
<evidence type="ECO:0000256" key="1">
    <source>
        <dbReference type="ARBA" id="ARBA00007401"/>
    </source>
</evidence>
<evidence type="ECO:0000256" key="4">
    <source>
        <dbReference type="SAM" id="SignalP"/>
    </source>
</evidence>
<dbReference type="EMBL" id="FZPA01000009">
    <property type="protein sequence ID" value="SNT03111.1"/>
    <property type="molecule type" value="Genomic_DNA"/>
</dbReference>
<accession>A0A239JB53</accession>
<evidence type="ECO:0000256" key="3">
    <source>
        <dbReference type="ARBA" id="ARBA00023295"/>
    </source>
</evidence>
<evidence type="ECO:0000259" key="7">
    <source>
        <dbReference type="Pfam" id="PF02837"/>
    </source>
</evidence>
<evidence type="ECO:0000313" key="9">
    <source>
        <dbReference type="Proteomes" id="UP000198339"/>
    </source>
</evidence>
<name>A0A239JB53_9SPHN</name>
<dbReference type="GO" id="GO:0005975">
    <property type="term" value="P:carbohydrate metabolic process"/>
    <property type="evidence" value="ECO:0007669"/>
    <property type="project" value="InterPro"/>
</dbReference>
<reference evidence="8 9" key="1">
    <citation type="submission" date="2017-06" db="EMBL/GenBank/DDBJ databases">
        <authorList>
            <person name="Kim H.J."/>
            <person name="Triplett B.A."/>
        </authorList>
    </citation>
    <scope>NUCLEOTIDE SEQUENCE [LARGE SCALE GENOMIC DNA]</scope>
    <source>
        <strain evidence="8 9">DS15</strain>
    </source>
</reference>
<dbReference type="SUPFAM" id="SSF49785">
    <property type="entry name" value="Galactose-binding domain-like"/>
    <property type="match status" value="1"/>
</dbReference>
<feature type="domain" description="Glycoside hydrolase family 2 immunoglobulin-like beta-sandwich" evidence="5">
    <location>
        <begin position="207"/>
        <end position="310"/>
    </location>
</feature>
<dbReference type="Pfam" id="PF02836">
    <property type="entry name" value="Glyco_hydro_2_C"/>
    <property type="match status" value="1"/>
</dbReference>
<dbReference type="InterPro" id="IPR017853">
    <property type="entry name" value="GH"/>
</dbReference>
<dbReference type="InterPro" id="IPR006102">
    <property type="entry name" value="Ig-like_GH2"/>
</dbReference>
<dbReference type="SUPFAM" id="SSF49303">
    <property type="entry name" value="beta-Galactosidase/glucuronidase domain"/>
    <property type="match status" value="1"/>
</dbReference>
<protein>
    <submittedName>
        <fullName evidence="8">Beta-galactosidase</fullName>
    </submittedName>
</protein>
<dbReference type="PANTHER" id="PTHR42732:SF1">
    <property type="entry name" value="BETA-MANNOSIDASE"/>
    <property type="match status" value="1"/>
</dbReference>
<gene>
    <name evidence="8" type="ORF">SAMN06295955_109168</name>
</gene>
<dbReference type="InterPro" id="IPR036156">
    <property type="entry name" value="Beta-gal/glucu_dom_sf"/>
</dbReference>
<dbReference type="SUPFAM" id="SSF51445">
    <property type="entry name" value="(Trans)glycosidases"/>
    <property type="match status" value="1"/>
</dbReference>
<dbReference type="InterPro" id="IPR006103">
    <property type="entry name" value="Glyco_hydro_2_cat"/>
</dbReference>
<dbReference type="PRINTS" id="PR00132">
    <property type="entry name" value="GLHYDRLASE2"/>
</dbReference>
<dbReference type="Gene3D" id="2.60.120.260">
    <property type="entry name" value="Galactose-binding domain-like"/>
    <property type="match status" value="1"/>
</dbReference>
<dbReference type="Pfam" id="PF02837">
    <property type="entry name" value="Glyco_hydro_2_N"/>
    <property type="match status" value="1"/>
</dbReference>
<evidence type="ECO:0000259" key="5">
    <source>
        <dbReference type="Pfam" id="PF00703"/>
    </source>
</evidence>
<keyword evidence="3" id="KW-0326">Glycosidase</keyword>
<dbReference type="Gene3D" id="2.60.40.10">
    <property type="entry name" value="Immunoglobulins"/>
    <property type="match status" value="2"/>
</dbReference>
<dbReference type="InterPro" id="IPR006104">
    <property type="entry name" value="Glyco_hydro_2_N"/>
</dbReference>
<dbReference type="Gene3D" id="3.20.20.80">
    <property type="entry name" value="Glycosidases"/>
    <property type="match status" value="1"/>
</dbReference>
<feature type="domain" description="Glycosyl hydrolases family 2 sugar binding" evidence="7">
    <location>
        <begin position="63"/>
        <end position="187"/>
    </location>
</feature>
<feature type="signal peptide" evidence="4">
    <location>
        <begin position="1"/>
        <end position="36"/>
    </location>
</feature>
<dbReference type="PANTHER" id="PTHR42732">
    <property type="entry name" value="BETA-GALACTOSIDASE"/>
    <property type="match status" value="1"/>
</dbReference>
<proteinExistence type="inferred from homology"/>
<keyword evidence="2" id="KW-0378">Hydrolase</keyword>
<keyword evidence="9" id="KW-1185">Reference proteome</keyword>
<feature type="domain" description="Glycoside hydrolase family 2 catalytic" evidence="6">
    <location>
        <begin position="317"/>
        <end position="523"/>
    </location>
</feature>
<dbReference type="InterPro" id="IPR013783">
    <property type="entry name" value="Ig-like_fold"/>
</dbReference>
<evidence type="ECO:0000313" key="8">
    <source>
        <dbReference type="EMBL" id="SNT03111.1"/>
    </source>
</evidence>
<evidence type="ECO:0000256" key="2">
    <source>
        <dbReference type="ARBA" id="ARBA00022801"/>
    </source>
</evidence>
<comment type="similarity">
    <text evidence="1">Belongs to the glycosyl hydrolase 2 family.</text>
</comment>
<keyword evidence="4" id="KW-0732">Signal</keyword>
<dbReference type="Proteomes" id="UP000198339">
    <property type="component" value="Unassembled WGS sequence"/>
</dbReference>
<organism evidence="8 9">
    <name type="scientific">Sphingopyxis indica</name>
    <dbReference type="NCBI Taxonomy" id="436663"/>
    <lineage>
        <taxon>Bacteria</taxon>
        <taxon>Pseudomonadati</taxon>
        <taxon>Pseudomonadota</taxon>
        <taxon>Alphaproteobacteria</taxon>
        <taxon>Sphingomonadales</taxon>
        <taxon>Sphingomonadaceae</taxon>
        <taxon>Sphingopyxis</taxon>
    </lineage>
</organism>
<dbReference type="AlphaFoldDB" id="A0A239JB53"/>
<dbReference type="GO" id="GO:0004553">
    <property type="term" value="F:hydrolase activity, hydrolyzing O-glycosyl compounds"/>
    <property type="evidence" value="ECO:0007669"/>
    <property type="project" value="InterPro"/>
</dbReference>
<dbReference type="InterPro" id="IPR006101">
    <property type="entry name" value="Glyco_hydro_2"/>
</dbReference>
<dbReference type="InterPro" id="IPR008979">
    <property type="entry name" value="Galactose-bd-like_sf"/>
</dbReference>
<evidence type="ECO:0000259" key="6">
    <source>
        <dbReference type="Pfam" id="PF02836"/>
    </source>
</evidence>
<feature type="chain" id="PRO_5012828261" evidence="4">
    <location>
        <begin position="37"/>
        <end position="711"/>
    </location>
</feature>
<dbReference type="InterPro" id="IPR051913">
    <property type="entry name" value="GH2_Domain-Containing"/>
</dbReference>